<dbReference type="EMBL" id="GGEC01049770">
    <property type="protein sequence ID" value="MBX30254.1"/>
    <property type="molecule type" value="Transcribed_RNA"/>
</dbReference>
<sequence>MPAKTTLVKRLSWLEVRSHSDLTAGPTKERSIISIASEIQPKPA</sequence>
<accession>A0A2P2MJ61</accession>
<protein>
    <submittedName>
        <fullName evidence="1">Uncharacterized protein</fullName>
    </submittedName>
</protein>
<proteinExistence type="predicted"/>
<dbReference type="AlphaFoldDB" id="A0A2P2MJ61"/>
<name>A0A2P2MJ61_RHIMU</name>
<evidence type="ECO:0000313" key="1">
    <source>
        <dbReference type="EMBL" id="MBX30254.1"/>
    </source>
</evidence>
<organism evidence="1">
    <name type="scientific">Rhizophora mucronata</name>
    <name type="common">Asiatic mangrove</name>
    <dbReference type="NCBI Taxonomy" id="61149"/>
    <lineage>
        <taxon>Eukaryota</taxon>
        <taxon>Viridiplantae</taxon>
        <taxon>Streptophyta</taxon>
        <taxon>Embryophyta</taxon>
        <taxon>Tracheophyta</taxon>
        <taxon>Spermatophyta</taxon>
        <taxon>Magnoliopsida</taxon>
        <taxon>eudicotyledons</taxon>
        <taxon>Gunneridae</taxon>
        <taxon>Pentapetalae</taxon>
        <taxon>rosids</taxon>
        <taxon>fabids</taxon>
        <taxon>Malpighiales</taxon>
        <taxon>Rhizophoraceae</taxon>
        <taxon>Rhizophora</taxon>
    </lineage>
</organism>
<reference evidence="1" key="1">
    <citation type="submission" date="2018-02" db="EMBL/GenBank/DDBJ databases">
        <title>Rhizophora mucronata_Transcriptome.</title>
        <authorList>
            <person name="Meera S.P."/>
            <person name="Sreeshan A."/>
            <person name="Augustine A."/>
        </authorList>
    </citation>
    <scope>NUCLEOTIDE SEQUENCE</scope>
    <source>
        <tissue evidence="1">Leaf</tissue>
    </source>
</reference>